<gene>
    <name evidence="2" type="ordered locus">SYNW1460</name>
</gene>
<feature type="coiled-coil region" evidence="1">
    <location>
        <begin position="9"/>
        <end position="36"/>
    </location>
</feature>
<protein>
    <submittedName>
        <fullName evidence="2">Conserved hypothetical</fullName>
    </submittedName>
</protein>
<accession>Q7U679</accession>
<dbReference type="STRING" id="84588.SYNW1460"/>
<proteinExistence type="predicted"/>
<reference evidence="2 3" key="1">
    <citation type="journal article" date="2003" name="Nature">
        <title>The genome of a motile marine Synechococcus.</title>
        <authorList>
            <person name="Palenik B."/>
            <person name="Brahamsha B."/>
            <person name="Larimer F."/>
            <person name="Land M."/>
            <person name="Hauser L."/>
            <person name="Chain P."/>
            <person name="Lamerdin J."/>
            <person name="Regala W."/>
            <person name="Allen E.A."/>
            <person name="McCarren J."/>
            <person name="Paulsen I."/>
            <person name="Dufresne A."/>
            <person name="Partensky F."/>
            <person name="Webb E."/>
            <person name="Waterbury J."/>
        </authorList>
    </citation>
    <scope>NUCLEOTIDE SEQUENCE [LARGE SCALE GENOMIC DNA]</scope>
    <source>
        <strain evidence="2 3">WH8102</strain>
    </source>
</reference>
<dbReference type="RefSeq" id="WP_011128324.1">
    <property type="nucleotide sequence ID" value="NC_005070.1"/>
</dbReference>
<evidence type="ECO:0000313" key="3">
    <source>
        <dbReference type="Proteomes" id="UP000001422"/>
    </source>
</evidence>
<keyword evidence="3" id="KW-1185">Reference proteome</keyword>
<dbReference type="HOGENOM" id="CLU_2332614_0_0_3"/>
<dbReference type="Proteomes" id="UP000001422">
    <property type="component" value="Chromosome"/>
</dbReference>
<sequence length="89" mass="10146">MPKKRRKLNKEMEADMAAAKRKIELISALINDIRDEDIQGEYLEAFGQVRSAVVNLVAKYTTDGFCEETEGLLALYKGLIDQFEADYEL</sequence>
<dbReference type="KEGG" id="syw:SYNW1460"/>
<dbReference type="EMBL" id="BX569693">
    <property type="protein sequence ID" value="CAE07975.1"/>
    <property type="molecule type" value="Genomic_DNA"/>
</dbReference>
<name>Q7U679_PARMW</name>
<dbReference type="eggNOG" id="ENOG50322SE">
    <property type="taxonomic scope" value="Bacteria"/>
</dbReference>
<evidence type="ECO:0000313" key="2">
    <source>
        <dbReference type="EMBL" id="CAE07975.1"/>
    </source>
</evidence>
<dbReference type="AlphaFoldDB" id="Q7U679"/>
<organism evidence="2 3">
    <name type="scientific">Parasynechococcus marenigrum (strain WH8102)</name>
    <dbReference type="NCBI Taxonomy" id="84588"/>
    <lineage>
        <taxon>Bacteria</taxon>
        <taxon>Bacillati</taxon>
        <taxon>Cyanobacteriota</taxon>
        <taxon>Cyanophyceae</taxon>
        <taxon>Synechococcales</taxon>
        <taxon>Prochlorococcaceae</taxon>
        <taxon>Parasynechococcus</taxon>
        <taxon>Parasynechococcus marenigrum</taxon>
    </lineage>
</organism>
<keyword evidence="1" id="KW-0175">Coiled coil</keyword>
<evidence type="ECO:0000256" key="1">
    <source>
        <dbReference type="SAM" id="Coils"/>
    </source>
</evidence>